<feature type="non-terminal residue" evidence="1">
    <location>
        <position position="43"/>
    </location>
</feature>
<evidence type="ECO:0000313" key="2">
    <source>
        <dbReference type="Proteomes" id="UP000789901"/>
    </source>
</evidence>
<sequence length="43" mass="5140">AKELNLTIRHELDFWKIHGTGPRFREILEPKLFIKAHRSLQSL</sequence>
<comment type="caution">
    <text evidence="1">The sequence shown here is derived from an EMBL/GenBank/DDBJ whole genome shotgun (WGS) entry which is preliminary data.</text>
</comment>
<organism evidence="1 2">
    <name type="scientific">Gigaspora margarita</name>
    <dbReference type="NCBI Taxonomy" id="4874"/>
    <lineage>
        <taxon>Eukaryota</taxon>
        <taxon>Fungi</taxon>
        <taxon>Fungi incertae sedis</taxon>
        <taxon>Mucoromycota</taxon>
        <taxon>Glomeromycotina</taxon>
        <taxon>Glomeromycetes</taxon>
        <taxon>Diversisporales</taxon>
        <taxon>Gigasporaceae</taxon>
        <taxon>Gigaspora</taxon>
    </lineage>
</organism>
<reference evidence="1 2" key="1">
    <citation type="submission" date="2021-06" db="EMBL/GenBank/DDBJ databases">
        <authorList>
            <person name="Kallberg Y."/>
            <person name="Tangrot J."/>
            <person name="Rosling A."/>
        </authorList>
    </citation>
    <scope>NUCLEOTIDE SEQUENCE [LARGE SCALE GENOMIC DNA]</scope>
    <source>
        <strain evidence="1 2">120-4 pot B 10/14</strain>
    </source>
</reference>
<protein>
    <submittedName>
        <fullName evidence="1">878_t:CDS:1</fullName>
    </submittedName>
</protein>
<gene>
    <name evidence="1" type="ORF">GMARGA_LOCUS38300</name>
</gene>
<name>A0ABN7X5X5_GIGMA</name>
<feature type="non-terminal residue" evidence="1">
    <location>
        <position position="1"/>
    </location>
</feature>
<dbReference type="EMBL" id="CAJVQB010084701">
    <property type="protein sequence ID" value="CAG8846728.1"/>
    <property type="molecule type" value="Genomic_DNA"/>
</dbReference>
<evidence type="ECO:0000313" key="1">
    <source>
        <dbReference type="EMBL" id="CAG8846728.1"/>
    </source>
</evidence>
<proteinExistence type="predicted"/>
<accession>A0ABN7X5X5</accession>
<dbReference type="Proteomes" id="UP000789901">
    <property type="component" value="Unassembled WGS sequence"/>
</dbReference>
<keyword evidence="2" id="KW-1185">Reference proteome</keyword>